<keyword evidence="14" id="KW-1185">Reference proteome</keyword>
<evidence type="ECO:0000256" key="4">
    <source>
        <dbReference type="ARBA" id="ARBA00022741"/>
    </source>
</evidence>
<dbReference type="InterPro" id="IPR011009">
    <property type="entry name" value="Kinase-like_dom_sf"/>
</dbReference>
<dbReference type="CDD" id="cd00051">
    <property type="entry name" value="EFh"/>
    <property type="match status" value="1"/>
</dbReference>
<feature type="region of interest" description="Disordered" evidence="10">
    <location>
        <begin position="550"/>
        <end position="573"/>
    </location>
</feature>
<dbReference type="PROSITE" id="PS50222">
    <property type="entry name" value="EF_HAND_2"/>
    <property type="match status" value="1"/>
</dbReference>
<keyword evidence="3" id="KW-0808">Transferase</keyword>
<evidence type="ECO:0000256" key="7">
    <source>
        <dbReference type="ARBA" id="ARBA00022840"/>
    </source>
</evidence>
<keyword evidence="4 9" id="KW-0547">Nucleotide-binding</keyword>
<dbReference type="SMART" id="SM00054">
    <property type="entry name" value="EFh"/>
    <property type="match status" value="1"/>
</dbReference>
<dbReference type="PROSITE" id="PS50011">
    <property type="entry name" value="PROTEIN_KINASE_DOM"/>
    <property type="match status" value="1"/>
</dbReference>
<dbReference type="PROSITE" id="PS00108">
    <property type="entry name" value="PROTEIN_KINASE_ST"/>
    <property type="match status" value="1"/>
</dbReference>
<dbReference type="InterPro" id="IPR000719">
    <property type="entry name" value="Prot_kinase_dom"/>
</dbReference>
<feature type="domain" description="Protein kinase" evidence="11">
    <location>
        <begin position="200"/>
        <end position="461"/>
    </location>
</feature>
<dbReference type="InterPro" id="IPR002048">
    <property type="entry name" value="EF_hand_dom"/>
</dbReference>
<feature type="region of interest" description="Disordered" evidence="10">
    <location>
        <begin position="134"/>
        <end position="182"/>
    </location>
</feature>
<dbReference type="Gene3D" id="1.10.238.10">
    <property type="entry name" value="EF-hand"/>
    <property type="match status" value="2"/>
</dbReference>
<comment type="similarity">
    <text evidence="8">Belongs to the protein kinase superfamily. Ser/Thr protein kinase family. CDPK subfamily.</text>
</comment>
<protein>
    <submittedName>
        <fullName evidence="13">Uncharacterized protein</fullName>
    </submittedName>
</protein>
<evidence type="ECO:0000259" key="11">
    <source>
        <dbReference type="PROSITE" id="PS50011"/>
    </source>
</evidence>
<feature type="binding site" evidence="9">
    <location>
        <position position="238"/>
    </location>
    <ligand>
        <name>ATP</name>
        <dbReference type="ChEBI" id="CHEBI:30616"/>
    </ligand>
</feature>
<dbReference type="SMART" id="SM00220">
    <property type="entry name" value="S_TKc"/>
    <property type="match status" value="1"/>
</dbReference>
<dbReference type="Pfam" id="PF13499">
    <property type="entry name" value="EF-hand_7"/>
    <property type="match status" value="1"/>
</dbReference>
<evidence type="ECO:0000313" key="14">
    <source>
        <dbReference type="Proteomes" id="UP001189429"/>
    </source>
</evidence>
<dbReference type="EMBL" id="CAUYUJ010008890">
    <property type="protein sequence ID" value="CAK0825251.1"/>
    <property type="molecule type" value="Genomic_DNA"/>
</dbReference>
<dbReference type="PROSITE" id="PS00107">
    <property type="entry name" value="PROTEIN_KINASE_ATP"/>
    <property type="match status" value="1"/>
</dbReference>
<feature type="compositionally biased region" description="Low complexity" evidence="10">
    <location>
        <begin position="154"/>
        <end position="166"/>
    </location>
</feature>
<dbReference type="PROSITE" id="PS00018">
    <property type="entry name" value="EF_HAND_1"/>
    <property type="match status" value="1"/>
</dbReference>
<reference evidence="13" key="1">
    <citation type="submission" date="2023-10" db="EMBL/GenBank/DDBJ databases">
        <authorList>
            <person name="Chen Y."/>
            <person name="Shah S."/>
            <person name="Dougan E. K."/>
            <person name="Thang M."/>
            <person name="Chan C."/>
        </authorList>
    </citation>
    <scope>NUCLEOTIDE SEQUENCE [LARGE SCALE GENOMIC DNA]</scope>
</reference>
<evidence type="ECO:0000256" key="3">
    <source>
        <dbReference type="ARBA" id="ARBA00022679"/>
    </source>
</evidence>
<evidence type="ECO:0000313" key="13">
    <source>
        <dbReference type="EMBL" id="CAK0825251.1"/>
    </source>
</evidence>
<dbReference type="Gene3D" id="1.10.510.10">
    <property type="entry name" value="Transferase(Phosphotransferase) domain 1"/>
    <property type="match status" value="1"/>
</dbReference>
<feature type="domain" description="EF-hand" evidence="12">
    <location>
        <begin position="502"/>
        <end position="537"/>
    </location>
</feature>
<keyword evidence="2" id="KW-0723">Serine/threonine-protein kinase</keyword>
<name>A0ABN9S0M1_9DINO</name>
<evidence type="ECO:0000256" key="9">
    <source>
        <dbReference type="PROSITE-ProRule" id="PRU10141"/>
    </source>
</evidence>
<sequence>MALPAIKLPVCSRAALHDELQRGAEPAPPLAAAPVRLPFAQRGEAEPEARPPPASILLPVSSRGGRAGDGGSAGKGPASARRGQVEKMREEVRAVRDRTMTPREQASEALRSVYASLGLREGCAELGKASLHWEEECPPSQQLPLPRRKERTLSMGSSSEPLSSSSRALAIHKRRSTSRGHNASRFVREHGTERSVHDIYEFGRALGEGAWGTTWEAWPRPLKGMTDSLRTQGTRAIKQLPKHRFSEEERKVFLQEAHCLKELDHPHICKLHEVFEDAKALYLVMDLCEGGELFDRIVEDQLTGEVGMAEIVRQIASALRYCHETHGVVHRDIKPENILFFSRRQDAPVKLIDFGLARHFKGVVSPGGQAGTAAYEAPEVLAGKAYDEKCDLWSLGTLLYVMLCGYMPFQSVDHAIEGEYSFDTDDWDAVSDAAKDLISQLLVVDPEMRMSAAEALEHPWLQTAPETSSVQHRVLARLKNFQQISAFRKILLVVLARQLSANDLPDMYEAFKALDRDGDGMVSHKELRNILSTKMGTDELEQVLDAMDVDGSGQMDGQRVPRNGVRPQAPLPG</sequence>
<dbReference type="InterPro" id="IPR011992">
    <property type="entry name" value="EF-hand-dom_pair"/>
</dbReference>
<evidence type="ECO:0000256" key="5">
    <source>
        <dbReference type="ARBA" id="ARBA00022777"/>
    </source>
</evidence>
<organism evidence="13 14">
    <name type="scientific">Prorocentrum cordatum</name>
    <dbReference type="NCBI Taxonomy" id="2364126"/>
    <lineage>
        <taxon>Eukaryota</taxon>
        <taxon>Sar</taxon>
        <taxon>Alveolata</taxon>
        <taxon>Dinophyceae</taxon>
        <taxon>Prorocentrales</taxon>
        <taxon>Prorocentraceae</taxon>
        <taxon>Prorocentrum</taxon>
    </lineage>
</organism>
<feature type="region of interest" description="Disordered" evidence="10">
    <location>
        <begin position="22"/>
        <end position="87"/>
    </location>
</feature>
<dbReference type="InterPro" id="IPR018247">
    <property type="entry name" value="EF_Hand_1_Ca_BS"/>
</dbReference>
<dbReference type="InterPro" id="IPR017441">
    <property type="entry name" value="Protein_kinase_ATP_BS"/>
</dbReference>
<comment type="cofactor">
    <cofactor evidence="1">
        <name>Mg(2+)</name>
        <dbReference type="ChEBI" id="CHEBI:18420"/>
    </cofactor>
</comment>
<proteinExistence type="inferred from homology"/>
<feature type="compositionally biased region" description="Gly residues" evidence="10">
    <location>
        <begin position="65"/>
        <end position="74"/>
    </location>
</feature>
<comment type="caution">
    <text evidence="13">The sequence shown here is derived from an EMBL/GenBank/DDBJ whole genome shotgun (WGS) entry which is preliminary data.</text>
</comment>
<evidence type="ECO:0000256" key="6">
    <source>
        <dbReference type="ARBA" id="ARBA00022837"/>
    </source>
</evidence>
<dbReference type="CDD" id="cd05117">
    <property type="entry name" value="STKc_CAMK"/>
    <property type="match status" value="1"/>
</dbReference>
<evidence type="ECO:0000256" key="2">
    <source>
        <dbReference type="ARBA" id="ARBA00022527"/>
    </source>
</evidence>
<dbReference type="SUPFAM" id="SSF47473">
    <property type="entry name" value="EF-hand"/>
    <property type="match status" value="1"/>
</dbReference>
<keyword evidence="6" id="KW-0106">Calcium</keyword>
<dbReference type="PANTHER" id="PTHR24349">
    <property type="entry name" value="SERINE/THREONINE-PROTEIN KINASE"/>
    <property type="match status" value="1"/>
</dbReference>
<dbReference type="Pfam" id="PF00069">
    <property type="entry name" value="Pkinase"/>
    <property type="match status" value="1"/>
</dbReference>
<dbReference type="InterPro" id="IPR008271">
    <property type="entry name" value="Ser/Thr_kinase_AS"/>
</dbReference>
<accession>A0ABN9S0M1</accession>
<keyword evidence="5" id="KW-0418">Kinase</keyword>
<dbReference type="SUPFAM" id="SSF56112">
    <property type="entry name" value="Protein kinase-like (PK-like)"/>
    <property type="match status" value="1"/>
</dbReference>
<gene>
    <name evidence="13" type="ORF">PCOR1329_LOCUS25417</name>
</gene>
<evidence type="ECO:0000256" key="10">
    <source>
        <dbReference type="SAM" id="MobiDB-lite"/>
    </source>
</evidence>
<evidence type="ECO:0000256" key="1">
    <source>
        <dbReference type="ARBA" id="ARBA00001946"/>
    </source>
</evidence>
<evidence type="ECO:0000256" key="8">
    <source>
        <dbReference type="ARBA" id="ARBA00024334"/>
    </source>
</evidence>
<evidence type="ECO:0000259" key="12">
    <source>
        <dbReference type="PROSITE" id="PS50222"/>
    </source>
</evidence>
<dbReference type="Proteomes" id="UP001189429">
    <property type="component" value="Unassembled WGS sequence"/>
</dbReference>
<dbReference type="Gene3D" id="3.30.200.20">
    <property type="entry name" value="Phosphorylase Kinase, domain 1"/>
    <property type="match status" value="1"/>
</dbReference>
<dbReference type="InterPro" id="IPR050205">
    <property type="entry name" value="CDPK_Ser/Thr_kinases"/>
</dbReference>
<keyword evidence="7 9" id="KW-0067">ATP-binding</keyword>